<keyword evidence="1" id="KW-0812">Transmembrane</keyword>
<reference evidence="2" key="2">
    <citation type="journal article" date="2021" name="PeerJ">
        <title>Extensive microbial diversity within the chicken gut microbiome revealed by metagenomics and culture.</title>
        <authorList>
            <person name="Gilroy R."/>
            <person name="Ravi A."/>
            <person name="Getino M."/>
            <person name="Pursley I."/>
            <person name="Horton D.L."/>
            <person name="Alikhan N.F."/>
            <person name="Baker D."/>
            <person name="Gharbi K."/>
            <person name="Hall N."/>
            <person name="Watson M."/>
            <person name="Adriaenssens E.M."/>
            <person name="Foster-Nyarko E."/>
            <person name="Jarju S."/>
            <person name="Secka A."/>
            <person name="Antonio M."/>
            <person name="Oren A."/>
            <person name="Chaudhuri R.R."/>
            <person name="La Ragione R."/>
            <person name="Hildebrand F."/>
            <person name="Pallen M.J."/>
        </authorList>
    </citation>
    <scope>NUCLEOTIDE SEQUENCE</scope>
    <source>
        <strain evidence="2">CHK136-897</strain>
    </source>
</reference>
<evidence type="ECO:0000313" key="2">
    <source>
        <dbReference type="EMBL" id="HIU65849.1"/>
    </source>
</evidence>
<organism evidence="2 3">
    <name type="scientific">Candidatus Enterousia avicola</name>
    <dbReference type="NCBI Taxonomy" id="2840787"/>
    <lineage>
        <taxon>Bacteria</taxon>
        <taxon>Pseudomonadati</taxon>
        <taxon>Pseudomonadota</taxon>
        <taxon>Alphaproteobacteria</taxon>
        <taxon>Candidatus Enterousia</taxon>
    </lineage>
</organism>
<evidence type="ECO:0000256" key="1">
    <source>
        <dbReference type="SAM" id="Phobius"/>
    </source>
</evidence>
<feature type="transmembrane region" description="Helical" evidence="1">
    <location>
        <begin position="27"/>
        <end position="47"/>
    </location>
</feature>
<protein>
    <submittedName>
        <fullName evidence="2">Uncharacterized protein</fullName>
    </submittedName>
</protein>
<proteinExistence type="predicted"/>
<keyword evidence="1" id="KW-0472">Membrane</keyword>
<accession>A0A9D1MTI6</accession>
<name>A0A9D1MTI6_9PROT</name>
<dbReference type="AlphaFoldDB" id="A0A9D1MTI6"/>
<sequence length="234" mass="26175">MKANSKTIKTKQSSNCPVNCCSTSHKIWSAIALAGLFACGLILGLTYNEKGVEDKISLTVEQCDAIANEIVNMTKTGVGPEKVETLNQLKDAYSSGCAGRLVIIERTPVVAAEEKSEIMSTCSRIEQLLKERLIPEDDIRYEAHLRNADTYSTLAERGCEENADMYKTLALREIEIATALQPEEYMTENDTVIVIDTFKKLNMQREAKEFLNKIEKLIDPATDFILQMEQVINE</sequence>
<keyword evidence="1" id="KW-1133">Transmembrane helix</keyword>
<gene>
    <name evidence="2" type="ORF">IAC63_04410</name>
</gene>
<dbReference type="EMBL" id="DVNO01000036">
    <property type="protein sequence ID" value="HIU65849.1"/>
    <property type="molecule type" value="Genomic_DNA"/>
</dbReference>
<dbReference type="Proteomes" id="UP000824142">
    <property type="component" value="Unassembled WGS sequence"/>
</dbReference>
<reference evidence="2" key="1">
    <citation type="submission" date="2020-10" db="EMBL/GenBank/DDBJ databases">
        <authorList>
            <person name="Gilroy R."/>
        </authorList>
    </citation>
    <scope>NUCLEOTIDE SEQUENCE</scope>
    <source>
        <strain evidence="2">CHK136-897</strain>
    </source>
</reference>
<evidence type="ECO:0000313" key="3">
    <source>
        <dbReference type="Proteomes" id="UP000824142"/>
    </source>
</evidence>
<comment type="caution">
    <text evidence="2">The sequence shown here is derived from an EMBL/GenBank/DDBJ whole genome shotgun (WGS) entry which is preliminary data.</text>
</comment>